<dbReference type="Pfam" id="PF01273">
    <property type="entry name" value="LBP_BPI_CETP"/>
    <property type="match status" value="1"/>
</dbReference>
<accession>A0A2G9TX63</accession>
<evidence type="ECO:0000256" key="1">
    <source>
        <dbReference type="ARBA" id="ARBA00007292"/>
    </source>
</evidence>
<sequence>MTMLDRWLLLLTFLATVFQKSAADSPSNNADLKARLDLSAFKFFSKTAHHVVDLEIPKITLPDITLDITAGPGTGKVSAHDLNITKFKSPNFNFLLSEKGLSWASNGGAVKIDGLWEAEYTIGVPLRESGWIEVLAADIEVNVSARVLDVEARPQIVLGDCTADILHFNFRIGGGVLPWLVNLFSSQISYALRKAIHNQACDSARSILLVNFNEFLLSLPLHIPIGQDFYIDYAIERNLTYNREFAEAELLADIVYGAQTCHPEKIERWDDTGLVSKMLVIWLSETVPNCLLSSAHEGKLVQFTVTKDIPELASYLRTSCSMLSICIGRFFSKLRTEFPDQYIDLHFHTYDAPFVQMHDGEVTINATFAIDFYIHPKKEHMKNLARMGES</sequence>
<organism evidence="5 6">
    <name type="scientific">Teladorsagia circumcincta</name>
    <name type="common">Brown stomach worm</name>
    <name type="synonym">Ostertagia circumcincta</name>
    <dbReference type="NCBI Taxonomy" id="45464"/>
    <lineage>
        <taxon>Eukaryota</taxon>
        <taxon>Metazoa</taxon>
        <taxon>Ecdysozoa</taxon>
        <taxon>Nematoda</taxon>
        <taxon>Chromadorea</taxon>
        <taxon>Rhabditida</taxon>
        <taxon>Rhabditina</taxon>
        <taxon>Rhabditomorpha</taxon>
        <taxon>Strongyloidea</taxon>
        <taxon>Trichostrongylidae</taxon>
        <taxon>Teladorsagia</taxon>
    </lineage>
</organism>
<evidence type="ECO:0000259" key="4">
    <source>
        <dbReference type="SMART" id="SM00328"/>
    </source>
</evidence>
<evidence type="ECO:0000256" key="2">
    <source>
        <dbReference type="ARBA" id="ARBA00023157"/>
    </source>
</evidence>
<dbReference type="InterPro" id="IPR001124">
    <property type="entry name" value="Lipid-bd_serum_glycop_C"/>
</dbReference>
<dbReference type="GO" id="GO:0008289">
    <property type="term" value="F:lipid binding"/>
    <property type="evidence" value="ECO:0007669"/>
    <property type="project" value="InterPro"/>
</dbReference>
<dbReference type="InterPro" id="IPR017943">
    <property type="entry name" value="Bactericidal_perm-incr_a/b_dom"/>
</dbReference>
<dbReference type="Gene3D" id="3.15.10.10">
    <property type="entry name" value="Bactericidal permeability-increasing protein, domain 1"/>
    <property type="match status" value="1"/>
</dbReference>
<evidence type="ECO:0000313" key="6">
    <source>
        <dbReference type="Proteomes" id="UP000230423"/>
    </source>
</evidence>
<keyword evidence="2" id="KW-1015">Disulfide bond</keyword>
<dbReference type="InterPro" id="IPR032942">
    <property type="entry name" value="BPI/LBP/Plunc"/>
</dbReference>
<keyword evidence="3" id="KW-0732">Signal</keyword>
<dbReference type="PANTHER" id="PTHR10504">
    <property type="entry name" value="BACTERICIDAL PERMEABILITY-INCREASING BPI PROTEIN-RELATED"/>
    <property type="match status" value="1"/>
</dbReference>
<evidence type="ECO:0000313" key="5">
    <source>
        <dbReference type="EMBL" id="PIO61840.1"/>
    </source>
</evidence>
<dbReference type="InterPro" id="IPR017942">
    <property type="entry name" value="Lipid-bd_serum_glycop_N"/>
</dbReference>
<dbReference type="AlphaFoldDB" id="A0A2G9TX63"/>
<dbReference type="Pfam" id="PF02886">
    <property type="entry name" value="LBP_BPI_CETP_C"/>
    <property type="match status" value="1"/>
</dbReference>
<dbReference type="OrthoDB" id="5857016at2759"/>
<feature type="domain" description="Lipid-binding serum glycoprotein N-terminal" evidence="4">
    <location>
        <begin position="35"/>
        <end position="259"/>
    </location>
</feature>
<name>A0A2G9TX63_TELCI</name>
<proteinExistence type="inferred from homology"/>
<dbReference type="PANTHER" id="PTHR10504:SF145">
    <property type="entry name" value="PROTEIN CBG15266"/>
    <property type="match status" value="1"/>
</dbReference>
<evidence type="ECO:0000256" key="3">
    <source>
        <dbReference type="SAM" id="SignalP"/>
    </source>
</evidence>
<feature type="chain" id="PRO_5013923723" evidence="3">
    <location>
        <begin position="24"/>
        <end position="390"/>
    </location>
</feature>
<comment type="similarity">
    <text evidence="1">Belongs to the BPI/LBP/Plunc superfamily. BPI/LBP family.</text>
</comment>
<dbReference type="GO" id="GO:0005615">
    <property type="term" value="C:extracellular space"/>
    <property type="evidence" value="ECO:0007669"/>
    <property type="project" value="TreeGrafter"/>
</dbReference>
<dbReference type="Proteomes" id="UP000230423">
    <property type="component" value="Unassembled WGS sequence"/>
</dbReference>
<dbReference type="SUPFAM" id="SSF55394">
    <property type="entry name" value="Bactericidal permeability-increasing protein, BPI"/>
    <property type="match status" value="2"/>
</dbReference>
<dbReference type="EMBL" id="KZ352945">
    <property type="protein sequence ID" value="PIO61840.1"/>
    <property type="molecule type" value="Genomic_DNA"/>
</dbReference>
<feature type="signal peptide" evidence="3">
    <location>
        <begin position="1"/>
        <end position="23"/>
    </location>
</feature>
<gene>
    <name evidence="5" type="ORF">TELCIR_16622</name>
</gene>
<protein>
    <submittedName>
        <fullName evidence="5">LBP / BPI / CETP family protein</fullName>
    </submittedName>
</protein>
<dbReference type="Gene3D" id="3.15.20.10">
    <property type="entry name" value="Bactericidal permeability-increasing protein, domain 2"/>
    <property type="match status" value="1"/>
</dbReference>
<keyword evidence="6" id="KW-1185">Reference proteome</keyword>
<dbReference type="SMART" id="SM00328">
    <property type="entry name" value="BPI1"/>
    <property type="match status" value="1"/>
</dbReference>
<reference evidence="5 6" key="1">
    <citation type="submission" date="2015-09" db="EMBL/GenBank/DDBJ databases">
        <title>Draft genome of the parasitic nematode Teladorsagia circumcincta isolate WARC Sus (inbred).</title>
        <authorList>
            <person name="Mitreva M."/>
        </authorList>
    </citation>
    <scope>NUCLEOTIDE SEQUENCE [LARGE SCALE GENOMIC DNA]</scope>
    <source>
        <strain evidence="5 6">S</strain>
    </source>
</reference>